<name>A0A419V8N5_9BACL</name>
<proteinExistence type="predicted"/>
<keyword evidence="3" id="KW-1185">Reference proteome</keyword>
<dbReference type="Proteomes" id="UP000285120">
    <property type="component" value="Unassembled WGS sequence"/>
</dbReference>
<accession>A0A419V8N5</accession>
<dbReference type="RefSeq" id="WP_120191838.1">
    <property type="nucleotide sequence ID" value="NZ_RAPK01000006.1"/>
</dbReference>
<sequence length="72" mass="7970">MNQAIKSKLTIEFYAGLTEEGKESFVSKSFQQIRNRADSAPLYEAAQALASLQSLPVSAIVRTNEYSLHHLA</sequence>
<dbReference type="EMBL" id="RAPK01000006">
    <property type="protein sequence ID" value="RKD76435.1"/>
    <property type="molecule type" value="Genomic_DNA"/>
</dbReference>
<dbReference type="OrthoDB" id="48766at2"/>
<dbReference type="AlphaFoldDB" id="A0A419V8N5"/>
<organism evidence="2 3">
    <name type="scientific">Sinobaca qinghaiensis</name>
    <dbReference type="NCBI Taxonomy" id="342944"/>
    <lineage>
        <taxon>Bacteria</taxon>
        <taxon>Bacillati</taxon>
        <taxon>Bacillota</taxon>
        <taxon>Bacilli</taxon>
        <taxon>Bacillales</taxon>
        <taxon>Sporolactobacillaceae</taxon>
        <taxon>Sinobaca</taxon>
    </lineage>
</organism>
<gene>
    <name evidence="2" type="ORF">ATL39_0652</name>
</gene>
<dbReference type="InterPro" id="IPR012454">
    <property type="entry name" value="DUF1659"/>
</dbReference>
<evidence type="ECO:0000313" key="2">
    <source>
        <dbReference type="EMBL" id="RKD76435.1"/>
    </source>
</evidence>
<feature type="domain" description="DUF1659" evidence="1">
    <location>
        <begin position="4"/>
        <end position="68"/>
    </location>
</feature>
<evidence type="ECO:0000313" key="3">
    <source>
        <dbReference type="Proteomes" id="UP000285120"/>
    </source>
</evidence>
<evidence type="ECO:0000259" key="1">
    <source>
        <dbReference type="Pfam" id="PF07872"/>
    </source>
</evidence>
<dbReference type="Pfam" id="PF07872">
    <property type="entry name" value="DUF1659"/>
    <property type="match status" value="1"/>
</dbReference>
<protein>
    <submittedName>
        <fullName evidence="2">Uncharacterized protein DUF1659</fullName>
    </submittedName>
</protein>
<comment type="caution">
    <text evidence="2">The sequence shown here is derived from an EMBL/GenBank/DDBJ whole genome shotgun (WGS) entry which is preliminary data.</text>
</comment>
<reference evidence="2 3" key="1">
    <citation type="submission" date="2018-09" db="EMBL/GenBank/DDBJ databases">
        <title>Genomic Encyclopedia of Archaeal and Bacterial Type Strains, Phase II (KMG-II): from individual species to whole genera.</title>
        <authorList>
            <person name="Goeker M."/>
        </authorList>
    </citation>
    <scope>NUCLEOTIDE SEQUENCE [LARGE SCALE GENOMIC DNA]</scope>
    <source>
        <strain evidence="2 3">DSM 17008</strain>
    </source>
</reference>